<name>A0A1E7FKK1_9STRA</name>
<feature type="region of interest" description="Disordered" evidence="1">
    <location>
        <begin position="733"/>
        <end position="755"/>
    </location>
</feature>
<sequence length="804" mass="90718">MIQMKLKKTSQQRQAIKQRYAIIGKEASAASKLVGLFRPPVQMASLRYHPRRKRRRFLVIPQSELELTEMEEAYCDGIVEQDNSWLDTMIANCGIESSSQQNRCRPLPSTQSILSNPNMNETTTIKKQPISDNKSTSSIHSSSSSLLLRKFYRSIGIKDPSSKDGSASNKSNNGEKATTRRQVIDEIDDPFLATLTIGHHNRYLKLTTDSQQQQHTSRRTHKQRKELKLLRQLVTKEQTAYRLSLDKFHELHKSRYMIGFGSSSSDSLDVNTTSSNRANDFCRWACAYSQSINQEWKNNMRVVAIDDDSNTSTSNNSKSHNNKNNINHAVPKRYGKVRQTLGLARRQSSLDVQDLTCSIVHDRERIPPPTIELAPPIDLLRNDKKALELASRYSATIVTTSESLETLLQLPGEYSAKWMLSCTKRTVGVLKQALSVTILDIPLAQTFSSPRICLESGLQEGLYQLFQQKQQQEQEHELCDNDTIAKGNEKKDIKSFIPPVTQAIYSLWTLPGKNTAGRKPTRVLIRTLVRLKDSTSKLPVRLRAHVEYFPSSSIIRNNNGDVDHDLVSRSDRKEIPSSYETSLWILDQVLFGHKVSCLQYRIDPTTCTILGWDPTSIAHAFAVSGSDRDPNSASKSTYSVRHGPLDHWESLIQLLQSIPSIDVSDCLLCLPGRVGETNVTINEIKKGASSREEITMAIDYDSDPEIHQQQQQQKIRVDPFSVSVHAPCEESYDRIRQKPQQAAGSQLSSQRSGPATATIDLEENVLDQAGAVILSEHALQDCRRDWEWNRPGQIPNTFPVLDKT</sequence>
<feature type="compositionally biased region" description="Polar residues" evidence="1">
    <location>
        <begin position="97"/>
        <end position="126"/>
    </location>
</feature>
<dbReference type="Proteomes" id="UP000095751">
    <property type="component" value="Unassembled WGS sequence"/>
</dbReference>
<feature type="region of interest" description="Disordered" evidence="1">
    <location>
        <begin position="97"/>
        <end position="141"/>
    </location>
</feature>
<evidence type="ECO:0000313" key="2">
    <source>
        <dbReference type="EMBL" id="OEU18698.1"/>
    </source>
</evidence>
<accession>A0A1E7FKK1</accession>
<keyword evidence="3" id="KW-1185">Reference proteome</keyword>
<feature type="compositionally biased region" description="Low complexity" evidence="1">
    <location>
        <begin position="310"/>
        <end position="328"/>
    </location>
</feature>
<evidence type="ECO:0000256" key="1">
    <source>
        <dbReference type="SAM" id="MobiDB-lite"/>
    </source>
</evidence>
<evidence type="ECO:0000313" key="3">
    <source>
        <dbReference type="Proteomes" id="UP000095751"/>
    </source>
</evidence>
<feature type="compositionally biased region" description="Polar residues" evidence="1">
    <location>
        <begin position="738"/>
        <end position="755"/>
    </location>
</feature>
<gene>
    <name evidence="2" type="ORF">FRACYDRAFT_236975</name>
</gene>
<dbReference type="AlphaFoldDB" id="A0A1E7FKK1"/>
<dbReference type="EMBL" id="KV784356">
    <property type="protein sequence ID" value="OEU18698.1"/>
    <property type="molecule type" value="Genomic_DNA"/>
</dbReference>
<dbReference type="OrthoDB" id="10513076at2759"/>
<feature type="compositionally biased region" description="Polar residues" evidence="1">
    <location>
        <begin position="163"/>
        <end position="176"/>
    </location>
</feature>
<feature type="region of interest" description="Disordered" evidence="1">
    <location>
        <begin position="307"/>
        <end position="331"/>
    </location>
</feature>
<dbReference type="InParanoid" id="A0A1E7FKK1"/>
<proteinExistence type="predicted"/>
<dbReference type="KEGG" id="fcy:FRACYDRAFT_236975"/>
<organism evidence="2 3">
    <name type="scientific">Fragilariopsis cylindrus CCMP1102</name>
    <dbReference type="NCBI Taxonomy" id="635003"/>
    <lineage>
        <taxon>Eukaryota</taxon>
        <taxon>Sar</taxon>
        <taxon>Stramenopiles</taxon>
        <taxon>Ochrophyta</taxon>
        <taxon>Bacillariophyta</taxon>
        <taxon>Bacillariophyceae</taxon>
        <taxon>Bacillariophycidae</taxon>
        <taxon>Bacillariales</taxon>
        <taxon>Bacillariaceae</taxon>
        <taxon>Fragilariopsis</taxon>
    </lineage>
</organism>
<protein>
    <submittedName>
        <fullName evidence="2">Uncharacterized protein</fullName>
    </submittedName>
</protein>
<reference evidence="2 3" key="1">
    <citation type="submission" date="2016-09" db="EMBL/GenBank/DDBJ databases">
        <title>Extensive genetic diversity and differential bi-allelic expression allows diatom success in the polar Southern Ocean.</title>
        <authorList>
            <consortium name="DOE Joint Genome Institute"/>
            <person name="Mock T."/>
            <person name="Otillar R.P."/>
            <person name="Strauss J."/>
            <person name="Dupont C."/>
            <person name="Frickenhaus S."/>
            <person name="Maumus F."/>
            <person name="Mcmullan M."/>
            <person name="Sanges R."/>
            <person name="Schmutz J."/>
            <person name="Toseland A."/>
            <person name="Valas R."/>
            <person name="Veluchamy A."/>
            <person name="Ward B.J."/>
            <person name="Allen A."/>
            <person name="Barry K."/>
            <person name="Falciatore A."/>
            <person name="Ferrante M."/>
            <person name="Fortunato A.E."/>
            <person name="Gloeckner G."/>
            <person name="Gruber A."/>
            <person name="Hipkin R."/>
            <person name="Janech M."/>
            <person name="Kroth P."/>
            <person name="Leese F."/>
            <person name="Lindquist E."/>
            <person name="Lyon B.R."/>
            <person name="Martin J."/>
            <person name="Mayer C."/>
            <person name="Parker M."/>
            <person name="Quesneville H."/>
            <person name="Raymond J."/>
            <person name="Uhlig C."/>
            <person name="Valentin K.U."/>
            <person name="Worden A.Z."/>
            <person name="Armbrust E.V."/>
            <person name="Bowler C."/>
            <person name="Green B."/>
            <person name="Moulton V."/>
            <person name="Van Oosterhout C."/>
            <person name="Grigoriev I."/>
        </authorList>
    </citation>
    <scope>NUCLEOTIDE SEQUENCE [LARGE SCALE GENOMIC DNA]</scope>
    <source>
        <strain evidence="2 3">CCMP1102</strain>
    </source>
</reference>
<feature type="compositionally biased region" description="Low complexity" evidence="1">
    <location>
        <begin position="131"/>
        <end position="141"/>
    </location>
</feature>
<feature type="region of interest" description="Disordered" evidence="1">
    <location>
        <begin position="159"/>
        <end position="182"/>
    </location>
</feature>